<evidence type="ECO:0000313" key="1">
    <source>
        <dbReference type="EMBL" id="KAK5994138.1"/>
    </source>
</evidence>
<sequence length="85" mass="9461">MTDLGNTELDHGILSADEPPTPVRIRNCRMFNTPSPMLIPSEVTQKKCRCLDGTTADVVKIAYLGNRTPVLSIFMLDHDIPLVHE</sequence>
<comment type="caution">
    <text evidence="1">The sequence shown here is derived from an EMBL/GenBank/DDBJ whole genome shotgun (WGS) entry which is preliminary data.</text>
</comment>
<gene>
    <name evidence="1" type="ORF">PT974_07578</name>
</gene>
<proteinExistence type="predicted"/>
<protein>
    <submittedName>
        <fullName evidence="1">Uncharacterized protein</fullName>
    </submittedName>
</protein>
<evidence type="ECO:0000313" key="2">
    <source>
        <dbReference type="Proteomes" id="UP001338125"/>
    </source>
</evidence>
<dbReference type="Proteomes" id="UP001338125">
    <property type="component" value="Unassembled WGS sequence"/>
</dbReference>
<keyword evidence="2" id="KW-1185">Reference proteome</keyword>
<dbReference type="EMBL" id="JAVFKD010000012">
    <property type="protein sequence ID" value="KAK5994138.1"/>
    <property type="molecule type" value="Genomic_DNA"/>
</dbReference>
<accession>A0ABR0SPM4</accession>
<reference evidence="1 2" key="1">
    <citation type="submission" date="2024-01" db="EMBL/GenBank/DDBJ databases">
        <title>Complete genome of Cladobotryum mycophilum ATHUM6906.</title>
        <authorList>
            <person name="Christinaki A.C."/>
            <person name="Myridakis A.I."/>
            <person name="Kouvelis V.N."/>
        </authorList>
    </citation>
    <scope>NUCLEOTIDE SEQUENCE [LARGE SCALE GENOMIC DNA]</scope>
    <source>
        <strain evidence="1 2">ATHUM6906</strain>
    </source>
</reference>
<organism evidence="1 2">
    <name type="scientific">Cladobotryum mycophilum</name>
    <dbReference type="NCBI Taxonomy" id="491253"/>
    <lineage>
        <taxon>Eukaryota</taxon>
        <taxon>Fungi</taxon>
        <taxon>Dikarya</taxon>
        <taxon>Ascomycota</taxon>
        <taxon>Pezizomycotina</taxon>
        <taxon>Sordariomycetes</taxon>
        <taxon>Hypocreomycetidae</taxon>
        <taxon>Hypocreales</taxon>
        <taxon>Hypocreaceae</taxon>
        <taxon>Cladobotryum</taxon>
    </lineage>
</organism>
<name>A0ABR0SPM4_9HYPO</name>